<feature type="compositionally biased region" description="Low complexity" evidence="1">
    <location>
        <begin position="227"/>
        <end position="251"/>
    </location>
</feature>
<sequence>LTARYTSPQGHVGVGPQQKKNTLPGPSRVPAAGSGASRSPGSSNLNRRSQSFNSIDKNKPLQYVSGNDRAVRGIPVPSGMNGGNISGAVPTSLSGQQLASAIPSPPGGKSWRSKSMNLKHSATSSMLASPTHSTSTNHPPPAADALQSHGSDGSKLGVGVGGGGPQRSMLDKFRLINPRSASRASPSVAEMALQEEDDLSEYGEDGATPPGLVCSSAAVKQTPTRTPPSSLNPPSKTSSPSSSFSKSSANSGRTAAPPKDKEDRSRSGKSSKDNSPSKDETFVDSNKKTSKIASLIPKGGKPSSGKKDGGPAPASSGIPKPGLKAPSATTTAKPQGQSQTPGQSALNSSGNMRGGEGEKGNKLTKGGSVYMQRSIGSPEGKRTSLTSSTSTSALSTFSENDCTMMVPADPCLSPTKGELVYSKTAKQCLEEISEDPETRRMRTVKNIADLRQNLEETMSSLRGTQISHR</sequence>
<feature type="compositionally biased region" description="Low complexity" evidence="1">
    <location>
        <begin position="24"/>
        <end position="43"/>
    </location>
</feature>
<dbReference type="InParanoid" id="A0A3P8WS63"/>
<reference evidence="2" key="2">
    <citation type="submission" date="2025-08" db="UniProtKB">
        <authorList>
            <consortium name="Ensembl"/>
        </authorList>
    </citation>
    <scope>IDENTIFICATION</scope>
</reference>
<dbReference type="Proteomes" id="UP000265120">
    <property type="component" value="Chromosome 8"/>
</dbReference>
<feature type="compositionally biased region" description="Polar residues" evidence="1">
    <location>
        <begin position="113"/>
        <end position="128"/>
    </location>
</feature>
<evidence type="ECO:0000256" key="1">
    <source>
        <dbReference type="SAM" id="MobiDB-lite"/>
    </source>
</evidence>
<evidence type="ECO:0000313" key="2">
    <source>
        <dbReference type="Ensembl" id="ENSCSEP00000027475.1"/>
    </source>
</evidence>
<dbReference type="STRING" id="244447.ENSCSEP00000027475"/>
<reference evidence="2 3" key="1">
    <citation type="journal article" date="2014" name="Nat. Genet.">
        <title>Whole-genome sequence of a flatfish provides insights into ZW sex chromosome evolution and adaptation to a benthic lifestyle.</title>
        <authorList>
            <person name="Chen S."/>
            <person name="Zhang G."/>
            <person name="Shao C."/>
            <person name="Huang Q."/>
            <person name="Liu G."/>
            <person name="Zhang P."/>
            <person name="Song W."/>
            <person name="An N."/>
            <person name="Chalopin D."/>
            <person name="Volff J.N."/>
            <person name="Hong Y."/>
            <person name="Li Q."/>
            <person name="Sha Z."/>
            <person name="Zhou H."/>
            <person name="Xie M."/>
            <person name="Yu Q."/>
            <person name="Liu Y."/>
            <person name="Xiang H."/>
            <person name="Wang N."/>
            <person name="Wu K."/>
            <person name="Yang C."/>
            <person name="Zhou Q."/>
            <person name="Liao X."/>
            <person name="Yang L."/>
            <person name="Hu Q."/>
            <person name="Zhang J."/>
            <person name="Meng L."/>
            <person name="Jin L."/>
            <person name="Tian Y."/>
            <person name="Lian J."/>
            <person name="Yang J."/>
            <person name="Miao G."/>
            <person name="Liu S."/>
            <person name="Liang Z."/>
            <person name="Yan F."/>
            <person name="Li Y."/>
            <person name="Sun B."/>
            <person name="Zhang H."/>
            <person name="Zhang J."/>
            <person name="Zhu Y."/>
            <person name="Du M."/>
            <person name="Zhao Y."/>
            <person name="Schartl M."/>
            <person name="Tang Q."/>
            <person name="Wang J."/>
        </authorList>
    </citation>
    <scope>NUCLEOTIDE SEQUENCE</scope>
</reference>
<proteinExistence type="predicted"/>
<dbReference type="AlphaFoldDB" id="A0A3P8WS63"/>
<dbReference type="GeneTree" id="ENSGT00940000158014"/>
<dbReference type="PANTHER" id="PTHR12784">
    <property type="entry name" value="STEERIN"/>
    <property type="match status" value="1"/>
</dbReference>
<evidence type="ECO:0008006" key="4">
    <source>
        <dbReference type="Google" id="ProtNLM"/>
    </source>
</evidence>
<feature type="compositionally biased region" description="Polar residues" evidence="1">
    <location>
        <begin position="327"/>
        <end position="351"/>
    </location>
</feature>
<feature type="compositionally biased region" description="Polar residues" evidence="1">
    <location>
        <begin position="89"/>
        <end position="99"/>
    </location>
</feature>
<keyword evidence="3" id="KW-1185">Reference proteome</keyword>
<dbReference type="GO" id="GO:0022008">
    <property type="term" value="P:neurogenesis"/>
    <property type="evidence" value="ECO:0007669"/>
    <property type="project" value="InterPro"/>
</dbReference>
<feature type="compositionally biased region" description="Low complexity" evidence="1">
    <location>
        <begin position="178"/>
        <end position="187"/>
    </location>
</feature>
<reference evidence="2" key="3">
    <citation type="submission" date="2025-09" db="UniProtKB">
        <authorList>
            <consortium name="Ensembl"/>
        </authorList>
    </citation>
    <scope>IDENTIFICATION</scope>
</reference>
<name>A0A3P8WS63_CYNSE</name>
<accession>A0A3P8WS63</accession>
<evidence type="ECO:0000313" key="3">
    <source>
        <dbReference type="Proteomes" id="UP000265120"/>
    </source>
</evidence>
<organism evidence="2 3">
    <name type="scientific">Cynoglossus semilaevis</name>
    <name type="common">Tongue sole</name>
    <dbReference type="NCBI Taxonomy" id="244447"/>
    <lineage>
        <taxon>Eukaryota</taxon>
        <taxon>Metazoa</taxon>
        <taxon>Chordata</taxon>
        <taxon>Craniata</taxon>
        <taxon>Vertebrata</taxon>
        <taxon>Euteleostomi</taxon>
        <taxon>Actinopterygii</taxon>
        <taxon>Neopterygii</taxon>
        <taxon>Teleostei</taxon>
        <taxon>Neoteleostei</taxon>
        <taxon>Acanthomorphata</taxon>
        <taxon>Carangaria</taxon>
        <taxon>Pleuronectiformes</taxon>
        <taxon>Pleuronectoidei</taxon>
        <taxon>Cynoglossidae</taxon>
        <taxon>Cynoglossinae</taxon>
        <taxon>Cynoglossus</taxon>
    </lineage>
</organism>
<feature type="region of interest" description="Disordered" evidence="1">
    <location>
        <begin position="1"/>
        <end position="397"/>
    </location>
</feature>
<protein>
    <recommendedName>
        <fullName evidence="4">Neuron navigator 3</fullName>
    </recommendedName>
</protein>
<dbReference type="OMA" id="NFRIPAY"/>
<feature type="compositionally biased region" description="Acidic residues" evidence="1">
    <location>
        <begin position="193"/>
        <end position="204"/>
    </location>
</feature>
<dbReference type="Ensembl" id="ENSCSET00000027844.1">
    <property type="protein sequence ID" value="ENSCSEP00000027475.1"/>
    <property type="gene ID" value="ENSCSEG00000017547.1"/>
</dbReference>
<feature type="compositionally biased region" description="Low complexity" evidence="1">
    <location>
        <begin position="383"/>
        <end position="397"/>
    </location>
</feature>
<dbReference type="InterPro" id="IPR039041">
    <property type="entry name" value="Nav/unc-53"/>
</dbReference>
<dbReference type="PANTHER" id="PTHR12784:SF18">
    <property type="entry name" value="NEURON NAVIGATOR 3"/>
    <property type="match status" value="1"/>
</dbReference>
<feature type="compositionally biased region" description="Basic and acidic residues" evidence="1">
    <location>
        <begin position="258"/>
        <end position="287"/>
    </location>
</feature>
<feature type="compositionally biased region" description="Polar residues" evidence="1">
    <location>
        <begin position="44"/>
        <end position="55"/>
    </location>
</feature>
<feature type="compositionally biased region" description="Gly residues" evidence="1">
    <location>
        <begin position="156"/>
        <end position="165"/>
    </location>
</feature>